<comment type="caution">
    <text evidence="1">The sequence shown here is derived from an EMBL/GenBank/DDBJ whole genome shotgun (WGS) entry which is preliminary data.</text>
</comment>
<dbReference type="Proteomes" id="UP001498421">
    <property type="component" value="Unassembled WGS sequence"/>
</dbReference>
<evidence type="ECO:0000313" key="2">
    <source>
        <dbReference type="Proteomes" id="UP001498421"/>
    </source>
</evidence>
<accession>A0ABR1I7J7</accession>
<keyword evidence="2" id="KW-1185">Reference proteome</keyword>
<name>A0ABR1I7J7_9HYPO</name>
<dbReference type="EMBL" id="JAZAVK010000028">
    <property type="protein sequence ID" value="KAK7429553.1"/>
    <property type="molecule type" value="Genomic_DNA"/>
</dbReference>
<proteinExistence type="predicted"/>
<reference evidence="1 2" key="1">
    <citation type="journal article" date="2025" name="Microbiol. Resour. Announc.">
        <title>Draft genome sequences for Neonectria magnoliae and Neonectria punicea, canker pathogens of Liriodendron tulipifera and Acer saccharum in West Virginia.</title>
        <authorList>
            <person name="Petronek H.M."/>
            <person name="Kasson M.T."/>
            <person name="Metheny A.M."/>
            <person name="Stauder C.M."/>
            <person name="Lovett B."/>
            <person name="Lynch S.C."/>
            <person name="Garnas J.R."/>
            <person name="Kasson L.R."/>
            <person name="Stajich J.E."/>
        </authorList>
    </citation>
    <scope>NUCLEOTIDE SEQUENCE [LARGE SCALE GENOMIC DNA]</scope>
    <source>
        <strain evidence="1 2">NRRL 64651</strain>
    </source>
</reference>
<organism evidence="1 2">
    <name type="scientific">Neonectria magnoliae</name>
    <dbReference type="NCBI Taxonomy" id="2732573"/>
    <lineage>
        <taxon>Eukaryota</taxon>
        <taxon>Fungi</taxon>
        <taxon>Dikarya</taxon>
        <taxon>Ascomycota</taxon>
        <taxon>Pezizomycotina</taxon>
        <taxon>Sordariomycetes</taxon>
        <taxon>Hypocreomycetidae</taxon>
        <taxon>Hypocreales</taxon>
        <taxon>Nectriaceae</taxon>
        <taxon>Neonectria</taxon>
    </lineage>
</organism>
<gene>
    <name evidence="1" type="ORF">QQZ08_003932</name>
</gene>
<sequence>MLYELSGMVHFHIMFQPNNSFDDYWAPKLANFIQLVSPYAQFIEKVRDNVTDLTFGNFVMDDIQPPEHPIPAANIFASNTQRTYAQEMVDVKLNAVIIRDLFSVWEPQEKDVVTYGIAADRVPLHQYLMISCKDIADLLPDIGDLCTFYFPVDYPRRPAPDCPKAYSEDVDMLDELTDNIEKAYDDSSINCFVNETDNLAALELESKRNFIAGVLEAVFPMIQSPDDAVVAEYPQEDMEFHRAVSAISWVMDIVAAFDNPLTFGEYLTKWVIDHASCQTEQSVDENGEAWRARRIPLPPGTRANVALFSVRTPSQQNWPVNLSRPPVAPKFPAVSIMGPVPRFLRDLGGELDSEDQRLKTVPVRLWYVLNEETIKIEGQAVTAMNALPKASRAQAFWDYTLDFQKTQKPSNFHQRYPQLQADLDAGLFRGEHATVIANLKDAGGYAFIHGGPGSGKSTFGMTISHSLMKSRRKSSEIPHLMPSFRTLAIN</sequence>
<evidence type="ECO:0000313" key="1">
    <source>
        <dbReference type="EMBL" id="KAK7429553.1"/>
    </source>
</evidence>
<protein>
    <submittedName>
        <fullName evidence="1">Uncharacterized protein</fullName>
    </submittedName>
</protein>